<sequence length="44" mass="4538">MGGGYLSVGNRGMQFTFDEGSGQSQTGTEDALVAQELEPGQDTA</sequence>
<accession>A0ABR2VI32</accession>
<comment type="caution">
    <text evidence="2">The sequence shown here is derived from an EMBL/GenBank/DDBJ whole genome shotgun (WGS) entry which is preliminary data.</text>
</comment>
<protein>
    <submittedName>
        <fullName evidence="2">Uncharacterized protein</fullName>
    </submittedName>
</protein>
<gene>
    <name evidence="2" type="ORF">SUNI508_02882</name>
</gene>
<feature type="region of interest" description="Disordered" evidence="1">
    <location>
        <begin position="1"/>
        <end position="30"/>
    </location>
</feature>
<name>A0ABR2VI32_9PEZI</name>
<organism evidence="2 3">
    <name type="scientific">Seiridium unicorne</name>
    <dbReference type="NCBI Taxonomy" id="138068"/>
    <lineage>
        <taxon>Eukaryota</taxon>
        <taxon>Fungi</taxon>
        <taxon>Dikarya</taxon>
        <taxon>Ascomycota</taxon>
        <taxon>Pezizomycotina</taxon>
        <taxon>Sordariomycetes</taxon>
        <taxon>Xylariomycetidae</taxon>
        <taxon>Amphisphaeriales</taxon>
        <taxon>Sporocadaceae</taxon>
        <taxon>Seiridium</taxon>
    </lineage>
</organism>
<evidence type="ECO:0000313" key="2">
    <source>
        <dbReference type="EMBL" id="KAK9426441.1"/>
    </source>
</evidence>
<keyword evidence="3" id="KW-1185">Reference proteome</keyword>
<dbReference type="EMBL" id="JARVKF010000002">
    <property type="protein sequence ID" value="KAK9426441.1"/>
    <property type="molecule type" value="Genomic_DNA"/>
</dbReference>
<evidence type="ECO:0000313" key="3">
    <source>
        <dbReference type="Proteomes" id="UP001408356"/>
    </source>
</evidence>
<evidence type="ECO:0000256" key="1">
    <source>
        <dbReference type="SAM" id="MobiDB-lite"/>
    </source>
</evidence>
<dbReference type="Proteomes" id="UP001408356">
    <property type="component" value="Unassembled WGS sequence"/>
</dbReference>
<reference evidence="2 3" key="1">
    <citation type="journal article" date="2024" name="J. Plant Pathol.">
        <title>Sequence and assembly of the genome of Seiridium unicorne, isolate CBS 538.82, causal agent of cypress canker disease.</title>
        <authorList>
            <person name="Scali E."/>
            <person name="Rocca G.D."/>
            <person name="Danti R."/>
            <person name="Garbelotto M."/>
            <person name="Barberini S."/>
            <person name="Baroncelli R."/>
            <person name="Emiliani G."/>
        </authorList>
    </citation>
    <scope>NUCLEOTIDE SEQUENCE [LARGE SCALE GENOMIC DNA]</scope>
    <source>
        <strain evidence="2 3">BM-138-508</strain>
    </source>
</reference>
<proteinExistence type="predicted"/>